<evidence type="ECO:0008006" key="4">
    <source>
        <dbReference type="Google" id="ProtNLM"/>
    </source>
</evidence>
<proteinExistence type="predicted"/>
<dbReference type="OrthoDB" id="8631375at2"/>
<keyword evidence="3" id="KW-1185">Reference proteome</keyword>
<dbReference type="RefSeq" id="WP_095996961.1">
    <property type="nucleotide sequence ID" value="NZ_NSLI01000002.1"/>
</dbReference>
<keyword evidence="1" id="KW-0732">Signal</keyword>
<feature type="signal peptide" evidence="1">
    <location>
        <begin position="1"/>
        <end position="20"/>
    </location>
</feature>
<comment type="caution">
    <text evidence="2">The sequence shown here is derived from an EMBL/GenBank/DDBJ whole genome shotgun (WGS) entry which is preliminary data.</text>
</comment>
<dbReference type="AlphaFoldDB" id="A0A2A2SHE2"/>
<feature type="chain" id="PRO_5012923431" description="DUF1444 family protein" evidence="1">
    <location>
        <begin position="21"/>
        <end position="280"/>
    </location>
</feature>
<dbReference type="Proteomes" id="UP000218151">
    <property type="component" value="Unassembled WGS sequence"/>
</dbReference>
<sequence length="280" mass="30020">MRAAALVAALLLGYAEPAPAQTLREAEFRDRLASAVAKKTGQPTSIVDEHTFKGKKANGEELTFFIDNAYASYLADPSELDAILQRFASVLSAADEGADAIDQLVVLVRPSDYLKASVSPGAKLDQFITPRPMAGDLSFFLAVDSPETIRTASKDDLKRWGVNEETAWARAAANIKLRVGPLAQVRLSNENGVLGFTADSGLAPSVLADPSFCGPKTPNGVAGQVVLVLARDTFLYAPAEDRELMIRFWDAVERETAAGRSLSNTPITCRAGKWVSVPKP</sequence>
<reference evidence="3" key="1">
    <citation type="submission" date="2017-09" db="EMBL/GenBank/DDBJ databases">
        <authorList>
            <person name="Feng G."/>
            <person name="Zhu H."/>
        </authorList>
    </citation>
    <scope>NUCLEOTIDE SEQUENCE [LARGE SCALE GENOMIC DNA]</scope>
    <source>
        <strain evidence="3">1PNM-20</strain>
    </source>
</reference>
<dbReference type="EMBL" id="NSLI01000002">
    <property type="protein sequence ID" value="PAX08451.1"/>
    <property type="molecule type" value="Genomic_DNA"/>
</dbReference>
<organism evidence="2 3">
    <name type="scientific">Sphingomonas lenta</name>
    <dbReference type="NCBI Taxonomy" id="1141887"/>
    <lineage>
        <taxon>Bacteria</taxon>
        <taxon>Pseudomonadati</taxon>
        <taxon>Pseudomonadota</taxon>
        <taxon>Alphaproteobacteria</taxon>
        <taxon>Sphingomonadales</taxon>
        <taxon>Sphingomonadaceae</taxon>
        <taxon>Sphingomonas</taxon>
    </lineage>
</organism>
<name>A0A2A2SHE2_9SPHN</name>
<gene>
    <name evidence="2" type="ORF">CKY28_03400</name>
</gene>
<evidence type="ECO:0000256" key="1">
    <source>
        <dbReference type="SAM" id="SignalP"/>
    </source>
</evidence>
<evidence type="ECO:0000313" key="3">
    <source>
        <dbReference type="Proteomes" id="UP000218151"/>
    </source>
</evidence>
<protein>
    <recommendedName>
        <fullName evidence="4">DUF1444 family protein</fullName>
    </recommendedName>
</protein>
<evidence type="ECO:0000313" key="2">
    <source>
        <dbReference type="EMBL" id="PAX08451.1"/>
    </source>
</evidence>
<accession>A0A2A2SHE2</accession>